<proteinExistence type="predicted"/>
<organism evidence="1">
    <name type="scientific">Dictyoglomus turgidum</name>
    <dbReference type="NCBI Taxonomy" id="513050"/>
    <lineage>
        <taxon>Bacteria</taxon>
        <taxon>Pseudomonadati</taxon>
        <taxon>Dictyoglomota</taxon>
        <taxon>Dictyoglomia</taxon>
        <taxon>Dictyoglomales</taxon>
        <taxon>Dictyoglomaceae</taxon>
        <taxon>Dictyoglomus</taxon>
    </lineage>
</organism>
<accession>A0A7C3WXM8</accession>
<comment type="caution">
    <text evidence="1">The sequence shown here is derived from an EMBL/GenBank/DDBJ whole genome shotgun (WGS) entry which is preliminary data.</text>
</comment>
<name>A0A7C3WXM8_9BACT</name>
<dbReference type="AlphaFoldDB" id="A0A7C3WXM8"/>
<dbReference type="EMBL" id="DTGA01000091">
    <property type="protein sequence ID" value="HGB30974.1"/>
    <property type="molecule type" value="Genomic_DNA"/>
</dbReference>
<reference evidence="1" key="1">
    <citation type="journal article" date="2020" name="mSystems">
        <title>Genome- and Community-Level Interaction Insights into Carbon Utilization and Element Cycling Functions of Hydrothermarchaeota in Hydrothermal Sediment.</title>
        <authorList>
            <person name="Zhou Z."/>
            <person name="Liu Y."/>
            <person name="Xu W."/>
            <person name="Pan J."/>
            <person name="Luo Z.H."/>
            <person name="Li M."/>
        </authorList>
    </citation>
    <scope>NUCLEOTIDE SEQUENCE [LARGE SCALE GENOMIC DNA]</scope>
    <source>
        <strain evidence="1">SpSt-751</strain>
    </source>
</reference>
<gene>
    <name evidence="1" type="ORF">ENV35_03755</name>
</gene>
<evidence type="ECO:0000313" key="1">
    <source>
        <dbReference type="EMBL" id="HGB30974.1"/>
    </source>
</evidence>
<protein>
    <submittedName>
        <fullName evidence="1">Uncharacterized protein</fullName>
    </submittedName>
</protein>
<sequence length="354" mass="39192">MAVFIELEFDTFAKGGVAEEEVTLGTANMPVRRPLRGIQIKPDTYAYFRIIDKYGKSIPVLDAGGVDNPAEPGTGVSERYTNFLVQAVSQSSSEKYQIVPTFGDPFIFFYGTQPRIYQVSGLLMNTFDFRWATEFWYNYNKYLSGTKCAENKAKIFFYCDGQLWEGYLLQCQANRTADNPNLVPFSFAIFVTREYITEPVGETAFPQYPGSQDNKGTEGLWGKIQTGVELALDSTAATMATFGMMRSIATGSSAGFVENLSASLGIGLDIAFKFMNKGVSQGRGKIRDNWDEYVGIPDPEFGTPWWVWLKMGISWAAAAMDMSMSLEAMDLLGGPNTQAVIQRGTFAAEVATAW</sequence>